<organism evidence="1 2">
    <name type="scientific">[Emmonsia] crescens</name>
    <dbReference type="NCBI Taxonomy" id="73230"/>
    <lineage>
        <taxon>Eukaryota</taxon>
        <taxon>Fungi</taxon>
        <taxon>Dikarya</taxon>
        <taxon>Ascomycota</taxon>
        <taxon>Pezizomycotina</taxon>
        <taxon>Eurotiomycetes</taxon>
        <taxon>Eurotiomycetidae</taxon>
        <taxon>Onygenales</taxon>
        <taxon>Ajellomycetaceae</taxon>
        <taxon>Emergomyces</taxon>
    </lineage>
</organism>
<dbReference type="Proteomes" id="UP000034164">
    <property type="component" value="Unassembled WGS sequence"/>
</dbReference>
<name>A0A0G2HWY7_9EURO</name>
<reference evidence="2" key="1">
    <citation type="journal article" date="2015" name="PLoS Genet.">
        <title>The dynamic genome and transcriptome of the human fungal pathogen Blastomyces and close relative Emmonsia.</title>
        <authorList>
            <person name="Munoz J.F."/>
            <person name="Gauthier G.M."/>
            <person name="Desjardins C.A."/>
            <person name="Gallo J.E."/>
            <person name="Holder J."/>
            <person name="Sullivan T.D."/>
            <person name="Marty A.J."/>
            <person name="Carmen J.C."/>
            <person name="Chen Z."/>
            <person name="Ding L."/>
            <person name="Gujja S."/>
            <person name="Magrini V."/>
            <person name="Misas E."/>
            <person name="Mitreva M."/>
            <person name="Priest M."/>
            <person name="Saif S."/>
            <person name="Whiston E.A."/>
            <person name="Young S."/>
            <person name="Zeng Q."/>
            <person name="Goldman W.E."/>
            <person name="Mardis E.R."/>
            <person name="Taylor J.W."/>
            <person name="McEwen J.G."/>
            <person name="Clay O.K."/>
            <person name="Klein B.S."/>
            <person name="Cuomo C.A."/>
        </authorList>
    </citation>
    <scope>NUCLEOTIDE SEQUENCE [LARGE SCALE GENOMIC DNA]</scope>
    <source>
        <strain evidence="2">UAMH 3008</strain>
    </source>
</reference>
<dbReference type="VEuPathDB" id="FungiDB:EMCG_02882"/>
<dbReference type="EMBL" id="LCZI01001044">
    <property type="protein sequence ID" value="KKZ62772.1"/>
    <property type="molecule type" value="Genomic_DNA"/>
</dbReference>
<evidence type="ECO:0000313" key="2">
    <source>
        <dbReference type="Proteomes" id="UP000034164"/>
    </source>
</evidence>
<proteinExistence type="predicted"/>
<comment type="caution">
    <text evidence="1">The sequence shown here is derived from an EMBL/GenBank/DDBJ whole genome shotgun (WGS) entry which is preliminary data.</text>
</comment>
<protein>
    <submittedName>
        <fullName evidence="1">Uncharacterized protein</fullName>
    </submittedName>
</protein>
<accession>A0A0G2HWY7</accession>
<dbReference type="AlphaFoldDB" id="A0A0G2HWY7"/>
<dbReference type="OrthoDB" id="4364812at2759"/>
<sequence>MTTAPEQDDPPWGFLPVEQFLMQQWNFSSPLTPSEQRSQLVETFIQAEVIPTDTLRIPTAEEIHILEPYRSAKLRRIAHQHVRNAVSYGGFYFLRTYYDGGAEDDAKLREWFVDFESNFYNLFRDASSPTYGGDNDGEVGTPTNMWWILLDDPTLFDVGDAWTRVYNTLPELVKPINTRPFQAMAEQLKLKGELTKCYGYNPRSEDVFNRMLLLACNGSNRNPVVLLDKKAFSTGTWGLLYLDSKGEIVKKSEMHPDSLNYLNMGQEIELMVRKGWWEDGVLGDKYKNLQLLE</sequence>
<gene>
    <name evidence="1" type="ORF">EMCG_02882</name>
</gene>
<evidence type="ECO:0000313" key="1">
    <source>
        <dbReference type="EMBL" id="KKZ62772.1"/>
    </source>
</evidence>